<dbReference type="SUPFAM" id="SSF48264">
    <property type="entry name" value="Cytochrome P450"/>
    <property type="match status" value="1"/>
</dbReference>
<dbReference type="Pfam" id="PF00067">
    <property type="entry name" value="p450"/>
    <property type="match status" value="1"/>
</dbReference>
<keyword evidence="12" id="KW-0472">Membrane</keyword>
<dbReference type="AlphaFoldDB" id="A0A9N9XPI6"/>
<keyword evidence="11 14" id="KW-0503">Monooxygenase</keyword>
<keyword evidence="10 13" id="KW-0408">Iron</keyword>
<evidence type="ECO:0000256" key="11">
    <source>
        <dbReference type="ARBA" id="ARBA00023033"/>
    </source>
</evidence>
<proteinExistence type="inferred from homology"/>
<keyword evidence="9 14" id="KW-0560">Oxidoreductase</keyword>
<evidence type="ECO:0000256" key="1">
    <source>
        <dbReference type="ARBA" id="ARBA00001971"/>
    </source>
</evidence>
<evidence type="ECO:0000256" key="14">
    <source>
        <dbReference type="RuleBase" id="RU000461"/>
    </source>
</evidence>
<dbReference type="GO" id="GO:0016705">
    <property type="term" value="F:oxidoreductase activity, acting on paired donors, with incorporation or reduction of molecular oxygen"/>
    <property type="evidence" value="ECO:0007669"/>
    <property type="project" value="InterPro"/>
</dbReference>
<dbReference type="InterPro" id="IPR050476">
    <property type="entry name" value="Insect_CytP450_Detox"/>
</dbReference>
<evidence type="ECO:0000256" key="7">
    <source>
        <dbReference type="ARBA" id="ARBA00022824"/>
    </source>
</evidence>
<evidence type="ECO:0000256" key="13">
    <source>
        <dbReference type="PIRSR" id="PIRSR602401-1"/>
    </source>
</evidence>
<keyword evidence="5 13" id="KW-0349">Heme</keyword>
<evidence type="ECO:0000256" key="3">
    <source>
        <dbReference type="ARBA" id="ARBA00004406"/>
    </source>
</evidence>
<comment type="similarity">
    <text evidence="4 14">Belongs to the cytochrome P450 family.</text>
</comment>
<keyword evidence="8" id="KW-0492">Microsome</keyword>
<accession>A0A9N9XPI6</accession>
<evidence type="ECO:0000256" key="10">
    <source>
        <dbReference type="ARBA" id="ARBA00023004"/>
    </source>
</evidence>
<protein>
    <recommendedName>
        <fullName evidence="17">Cytochrome P450</fullName>
    </recommendedName>
</protein>
<dbReference type="InterPro" id="IPR017972">
    <property type="entry name" value="Cyt_P450_CS"/>
</dbReference>
<keyword evidence="6 13" id="KW-0479">Metal-binding</keyword>
<evidence type="ECO:0000256" key="2">
    <source>
        <dbReference type="ARBA" id="ARBA00004174"/>
    </source>
</evidence>
<dbReference type="InterPro" id="IPR002401">
    <property type="entry name" value="Cyt_P450_E_grp-I"/>
</dbReference>
<evidence type="ECO:0000256" key="4">
    <source>
        <dbReference type="ARBA" id="ARBA00010617"/>
    </source>
</evidence>
<keyword evidence="7" id="KW-0256">Endoplasmic reticulum</keyword>
<sequence length="512" mass="59014">MFIVITLLTIIIALFYYICVKPMYYWKNQGVKQTPIVWILGDNWRNVFKMESLSEMVKRTYDFAPGTRYSAMCQFITPQLIIKDPELIKLITIKHFDHFVDHKTFVTERADPLFGKNLFSLTGQRWRDMRPILSPSFTSSKMKSMFVLMADCAKSFTNFFLQKNQDVVEVEMKDVFSRYTNDVIASTAFGIEVNSLKEPNNDFYRMGKKATSFDSLGQRLKFFALLLCPEILYYLNIGFFDKEISQFFMDLVSNNIKVRKEKGITRPDVLQLLMDAQKPEDEINGENIDSKTGKLSITDIVAQALIFFFAGFDGVSSSMCFMAYELAVNVDVQSKLREEINETLDKYDGKPTYDGILKMQYLDMVVSEVLRKWPIGQGTDRVCTIPYTIEPVRADEKPITVKEGDTLWLPIFGIHRDPEIYPDPDRFDPERFNDENKAKIDPYLYMPFGFGPRSCIGNRFALQEMKIVFFYLLANFEIIPIAKTVIPIQLSKGTLNATAEGGFPLGLKRIVK</sequence>
<dbReference type="CDD" id="cd11056">
    <property type="entry name" value="CYP6-like"/>
    <property type="match status" value="1"/>
</dbReference>
<keyword evidence="16" id="KW-1185">Reference proteome</keyword>
<dbReference type="PROSITE" id="PS00086">
    <property type="entry name" value="CYTOCHROME_P450"/>
    <property type="match status" value="1"/>
</dbReference>
<name>A0A9N9XPI6_PHYSR</name>
<comment type="cofactor">
    <cofactor evidence="1 13">
        <name>heme</name>
        <dbReference type="ChEBI" id="CHEBI:30413"/>
    </cofactor>
</comment>
<evidence type="ECO:0000256" key="12">
    <source>
        <dbReference type="ARBA" id="ARBA00023136"/>
    </source>
</evidence>
<dbReference type="GO" id="GO:0005789">
    <property type="term" value="C:endoplasmic reticulum membrane"/>
    <property type="evidence" value="ECO:0007669"/>
    <property type="project" value="UniProtKB-SubCell"/>
</dbReference>
<dbReference type="InterPro" id="IPR036396">
    <property type="entry name" value="Cyt_P450_sf"/>
</dbReference>
<dbReference type="Proteomes" id="UP001153712">
    <property type="component" value="Chromosome 3"/>
</dbReference>
<evidence type="ECO:0008006" key="17">
    <source>
        <dbReference type="Google" id="ProtNLM"/>
    </source>
</evidence>
<dbReference type="PANTHER" id="PTHR24292">
    <property type="entry name" value="CYTOCHROME P450"/>
    <property type="match status" value="1"/>
</dbReference>
<reference evidence="15" key="1">
    <citation type="submission" date="2022-01" db="EMBL/GenBank/DDBJ databases">
        <authorList>
            <person name="King R."/>
        </authorList>
    </citation>
    <scope>NUCLEOTIDE SEQUENCE</scope>
</reference>
<evidence type="ECO:0000256" key="6">
    <source>
        <dbReference type="ARBA" id="ARBA00022723"/>
    </source>
</evidence>
<dbReference type="PANTHER" id="PTHR24292:SF54">
    <property type="entry name" value="CYP9F3-RELATED"/>
    <property type="match status" value="1"/>
</dbReference>
<dbReference type="OrthoDB" id="2789670at2759"/>
<evidence type="ECO:0000313" key="16">
    <source>
        <dbReference type="Proteomes" id="UP001153712"/>
    </source>
</evidence>
<evidence type="ECO:0000256" key="5">
    <source>
        <dbReference type="ARBA" id="ARBA00022617"/>
    </source>
</evidence>
<dbReference type="PRINTS" id="PR00463">
    <property type="entry name" value="EP450I"/>
</dbReference>
<gene>
    <name evidence="15" type="ORF">PHYEVI_LOCUS7158</name>
</gene>
<dbReference type="GO" id="GO:0005506">
    <property type="term" value="F:iron ion binding"/>
    <property type="evidence" value="ECO:0007669"/>
    <property type="project" value="InterPro"/>
</dbReference>
<dbReference type="GO" id="GO:0004497">
    <property type="term" value="F:monooxygenase activity"/>
    <property type="evidence" value="ECO:0007669"/>
    <property type="project" value="UniProtKB-KW"/>
</dbReference>
<comment type="subcellular location">
    <subcellularLocation>
        <location evidence="3">Endoplasmic reticulum membrane</location>
        <topology evidence="3">Peripheral membrane protein</topology>
    </subcellularLocation>
    <subcellularLocation>
        <location evidence="2">Microsome membrane</location>
        <topology evidence="2">Peripheral membrane protein</topology>
    </subcellularLocation>
</comment>
<evidence type="ECO:0000256" key="8">
    <source>
        <dbReference type="ARBA" id="ARBA00022848"/>
    </source>
</evidence>
<evidence type="ECO:0000256" key="9">
    <source>
        <dbReference type="ARBA" id="ARBA00023002"/>
    </source>
</evidence>
<feature type="binding site" description="axial binding residue" evidence="13">
    <location>
        <position position="455"/>
    </location>
    <ligand>
        <name>heme</name>
        <dbReference type="ChEBI" id="CHEBI:30413"/>
    </ligand>
    <ligandPart>
        <name>Fe</name>
        <dbReference type="ChEBI" id="CHEBI:18248"/>
    </ligandPart>
</feature>
<evidence type="ECO:0000313" key="15">
    <source>
        <dbReference type="EMBL" id="CAG9860809.1"/>
    </source>
</evidence>
<dbReference type="GO" id="GO:0020037">
    <property type="term" value="F:heme binding"/>
    <property type="evidence" value="ECO:0007669"/>
    <property type="project" value="InterPro"/>
</dbReference>
<dbReference type="FunFam" id="1.10.630.10:FF:000042">
    <property type="entry name" value="Cytochrome P450"/>
    <property type="match status" value="1"/>
</dbReference>
<organism evidence="15 16">
    <name type="scientific">Phyllotreta striolata</name>
    <name type="common">Striped flea beetle</name>
    <name type="synonym">Crioceris striolata</name>
    <dbReference type="NCBI Taxonomy" id="444603"/>
    <lineage>
        <taxon>Eukaryota</taxon>
        <taxon>Metazoa</taxon>
        <taxon>Ecdysozoa</taxon>
        <taxon>Arthropoda</taxon>
        <taxon>Hexapoda</taxon>
        <taxon>Insecta</taxon>
        <taxon>Pterygota</taxon>
        <taxon>Neoptera</taxon>
        <taxon>Endopterygota</taxon>
        <taxon>Coleoptera</taxon>
        <taxon>Polyphaga</taxon>
        <taxon>Cucujiformia</taxon>
        <taxon>Chrysomeloidea</taxon>
        <taxon>Chrysomelidae</taxon>
        <taxon>Galerucinae</taxon>
        <taxon>Alticini</taxon>
        <taxon>Phyllotreta</taxon>
    </lineage>
</organism>
<dbReference type="InterPro" id="IPR001128">
    <property type="entry name" value="Cyt_P450"/>
</dbReference>
<dbReference type="PRINTS" id="PR00385">
    <property type="entry name" value="P450"/>
</dbReference>
<dbReference type="EMBL" id="OU900096">
    <property type="protein sequence ID" value="CAG9860809.1"/>
    <property type="molecule type" value="Genomic_DNA"/>
</dbReference>
<dbReference type="Gene3D" id="1.10.630.10">
    <property type="entry name" value="Cytochrome P450"/>
    <property type="match status" value="1"/>
</dbReference>